<evidence type="ECO:0000256" key="7">
    <source>
        <dbReference type="ARBA" id="ARBA00023136"/>
    </source>
</evidence>
<dbReference type="OrthoDB" id="4062651at2759"/>
<feature type="domain" description="Protein kinase" evidence="14">
    <location>
        <begin position="201"/>
        <end position="494"/>
    </location>
</feature>
<dbReference type="EMBL" id="KZ345488">
    <property type="protein sequence ID" value="PIO73269.1"/>
    <property type="molecule type" value="Genomic_DNA"/>
</dbReference>
<dbReference type="SUPFAM" id="SSF55073">
    <property type="entry name" value="Nucleotide cyclase"/>
    <property type="match status" value="1"/>
</dbReference>
<dbReference type="CDD" id="cd07302">
    <property type="entry name" value="CHD"/>
    <property type="match status" value="1"/>
</dbReference>
<keyword evidence="7 13" id="KW-0472">Membrane</keyword>
<name>A0A2G9USQ9_TELCI</name>
<evidence type="ECO:0000256" key="10">
    <source>
        <dbReference type="ARBA" id="ARBA00023239"/>
    </source>
</evidence>
<accession>A0A2G9USQ9</accession>
<keyword evidence="9" id="KW-0325">Glycoprotein</keyword>
<evidence type="ECO:0000313" key="16">
    <source>
        <dbReference type="EMBL" id="PIO73269.1"/>
    </source>
</evidence>
<keyword evidence="11" id="KW-0141">cGMP biosynthesis</keyword>
<dbReference type="GO" id="GO:0035556">
    <property type="term" value="P:intracellular signal transduction"/>
    <property type="evidence" value="ECO:0007669"/>
    <property type="project" value="InterPro"/>
</dbReference>
<dbReference type="GO" id="GO:0004672">
    <property type="term" value="F:protein kinase activity"/>
    <property type="evidence" value="ECO:0007669"/>
    <property type="project" value="InterPro"/>
</dbReference>
<gene>
    <name evidence="16" type="ORF">TELCIR_04765</name>
</gene>
<dbReference type="InterPro" id="IPR029787">
    <property type="entry name" value="Nucleotide_cyclase"/>
</dbReference>
<keyword evidence="17" id="KW-1185">Reference proteome</keyword>
<dbReference type="Proteomes" id="UP000230423">
    <property type="component" value="Unassembled WGS sequence"/>
</dbReference>
<dbReference type="InterPro" id="IPR001245">
    <property type="entry name" value="Ser-Thr/Tyr_kinase_cat_dom"/>
</dbReference>
<proteinExistence type="predicted"/>
<comment type="subcellular location">
    <subcellularLocation>
        <location evidence="2">Membrane</location>
        <topology evidence="2">Single-pass membrane protein</topology>
    </subcellularLocation>
</comment>
<dbReference type="GO" id="GO:0007168">
    <property type="term" value="P:receptor guanylyl cyclase signaling pathway"/>
    <property type="evidence" value="ECO:0007669"/>
    <property type="project" value="TreeGrafter"/>
</dbReference>
<keyword evidence="10" id="KW-0456">Lyase</keyword>
<dbReference type="InterPro" id="IPR011009">
    <property type="entry name" value="Kinase-like_dom_sf"/>
</dbReference>
<evidence type="ECO:0000259" key="15">
    <source>
        <dbReference type="PROSITE" id="PS50125"/>
    </source>
</evidence>
<keyword evidence="5" id="KW-0547">Nucleotide-binding</keyword>
<evidence type="ECO:0000313" key="17">
    <source>
        <dbReference type="Proteomes" id="UP000230423"/>
    </source>
</evidence>
<dbReference type="Gene3D" id="3.30.70.1230">
    <property type="entry name" value="Nucleotide cyclase"/>
    <property type="match status" value="1"/>
</dbReference>
<dbReference type="SUPFAM" id="SSF56112">
    <property type="entry name" value="Protein kinase-like (PK-like)"/>
    <property type="match status" value="1"/>
</dbReference>
<comment type="catalytic activity">
    <reaction evidence="1">
        <text>GTP = 3',5'-cyclic GMP + diphosphate</text>
        <dbReference type="Rhea" id="RHEA:13665"/>
        <dbReference type="ChEBI" id="CHEBI:33019"/>
        <dbReference type="ChEBI" id="CHEBI:37565"/>
        <dbReference type="ChEBI" id="CHEBI:57746"/>
        <dbReference type="EC" id="4.6.1.2"/>
    </reaction>
</comment>
<dbReference type="AlphaFoldDB" id="A0A2G9USQ9"/>
<dbReference type="GO" id="GO:0005886">
    <property type="term" value="C:plasma membrane"/>
    <property type="evidence" value="ECO:0007669"/>
    <property type="project" value="TreeGrafter"/>
</dbReference>
<reference evidence="16 17" key="1">
    <citation type="submission" date="2015-09" db="EMBL/GenBank/DDBJ databases">
        <title>Draft genome of the parasitic nematode Teladorsagia circumcincta isolate WARC Sus (inbred).</title>
        <authorList>
            <person name="Mitreva M."/>
        </authorList>
    </citation>
    <scope>NUCLEOTIDE SEQUENCE [LARGE SCALE GENOMIC DNA]</scope>
    <source>
        <strain evidence="16 17">S</strain>
    </source>
</reference>
<evidence type="ECO:0000259" key="14">
    <source>
        <dbReference type="PROSITE" id="PS50011"/>
    </source>
</evidence>
<dbReference type="GO" id="GO:0001653">
    <property type="term" value="F:peptide receptor activity"/>
    <property type="evidence" value="ECO:0007669"/>
    <property type="project" value="TreeGrafter"/>
</dbReference>
<keyword evidence="6 13" id="KW-1133">Transmembrane helix</keyword>
<evidence type="ECO:0000256" key="4">
    <source>
        <dbReference type="ARBA" id="ARBA00022692"/>
    </source>
</evidence>
<evidence type="ECO:0000256" key="9">
    <source>
        <dbReference type="ARBA" id="ARBA00023180"/>
    </source>
</evidence>
<dbReference type="Pfam" id="PF00211">
    <property type="entry name" value="Guanylate_cyc"/>
    <property type="match status" value="1"/>
</dbReference>
<evidence type="ECO:0000256" key="13">
    <source>
        <dbReference type="SAM" id="Phobius"/>
    </source>
</evidence>
<evidence type="ECO:0000256" key="5">
    <source>
        <dbReference type="ARBA" id="ARBA00022741"/>
    </source>
</evidence>
<evidence type="ECO:0000256" key="3">
    <source>
        <dbReference type="ARBA" id="ARBA00012202"/>
    </source>
</evidence>
<dbReference type="FunFam" id="1.10.510.10:FF:000941">
    <property type="entry name" value="Guanylate cyclase"/>
    <property type="match status" value="1"/>
</dbReference>
<dbReference type="InterPro" id="IPR050401">
    <property type="entry name" value="Cyclic_nucleotide_synthase"/>
</dbReference>
<evidence type="ECO:0000256" key="8">
    <source>
        <dbReference type="ARBA" id="ARBA00023170"/>
    </source>
</evidence>
<sequence length="720" mass="81110">MEPKRARRGLVLTEIDDVNSFDNSIIKPFIDRVKEAGLTEADVDIANIYGYLNLFDSLKLYALAARKAMNETGGAKNLVNGRVSSMVHMEPTMIPNCDGVASKSGCYDIVVTDLLRDFWPSADRRMPKDEPTCGFRGERCDFTLFVIGIVLIVLLILVVCGTYGIHKIVERRALDKLPFRIYRDDMQFIDEEQLKSMLSLGSTRTKMSSANYGSRNHAIVGTNTHVIYHKYPQRRPIVFTRLDKTLLANMKQAVHDNINPFLGIVFNEKEEVLVIWKFCSRGSLQDIIYNDNIALDQKFHGAFIRDILAGLEYLHSSSIGYHGALSTWSCLIDRNWMIKLTDYGISDALERWEKQQAISVTELENSEDKTQAKQAISVLYEAPELLKNREKNRLRRVDQEWMKQSQVRRQLGDIYGFGIIMYEIIFRALPFPDHTDTQALVESIKDGGKVVKPQIQTNKVLNMDLTSLILDCWNTSPEMRPSVRRIKLNIETYLKVRGSLVDQMMRMMEQYANNLEKLVQERTGMLEEANIRADKLLCQLLPADIVGFTELCKTASPLEVVNVLNGVFDGFDQFIARRDAYKVETIGDAYMVVSGVPEENGHRHINEIAGIAIDVHKYLMDFCVPHRPDQRVVCRLGFHTGPVAAAVVGLNAPRYCLFGDTGKGMCTTYWLHGVERTSSNAYLAPSAQDCGNLGGYIGAGGSVNSLGTKLRNPSGSVMSK</sequence>
<dbReference type="PROSITE" id="PS50125">
    <property type="entry name" value="GUANYLATE_CYCLASE_2"/>
    <property type="match status" value="1"/>
</dbReference>
<dbReference type="EC" id="4.6.1.2" evidence="3"/>
<keyword evidence="8" id="KW-0675">Receptor</keyword>
<dbReference type="Gene3D" id="1.10.510.10">
    <property type="entry name" value="Transferase(Phosphotransferase) domain 1"/>
    <property type="match status" value="1"/>
</dbReference>
<evidence type="ECO:0000256" key="1">
    <source>
        <dbReference type="ARBA" id="ARBA00001436"/>
    </source>
</evidence>
<keyword evidence="12" id="KW-0175">Coiled coil</keyword>
<feature type="domain" description="Guanylate cyclase" evidence="15">
    <location>
        <begin position="539"/>
        <end position="661"/>
    </location>
</feature>
<dbReference type="GO" id="GO:0004383">
    <property type="term" value="F:guanylate cyclase activity"/>
    <property type="evidence" value="ECO:0007669"/>
    <property type="project" value="UniProtKB-EC"/>
</dbReference>
<evidence type="ECO:0000256" key="2">
    <source>
        <dbReference type="ARBA" id="ARBA00004167"/>
    </source>
</evidence>
<dbReference type="InterPro" id="IPR000719">
    <property type="entry name" value="Prot_kinase_dom"/>
</dbReference>
<evidence type="ECO:0000256" key="11">
    <source>
        <dbReference type="ARBA" id="ARBA00023293"/>
    </source>
</evidence>
<evidence type="ECO:0000256" key="6">
    <source>
        <dbReference type="ARBA" id="ARBA00022989"/>
    </source>
</evidence>
<dbReference type="GO" id="GO:0005524">
    <property type="term" value="F:ATP binding"/>
    <property type="evidence" value="ECO:0007669"/>
    <property type="project" value="InterPro"/>
</dbReference>
<dbReference type="GO" id="GO:0004016">
    <property type="term" value="F:adenylate cyclase activity"/>
    <property type="evidence" value="ECO:0007669"/>
    <property type="project" value="TreeGrafter"/>
</dbReference>
<protein>
    <recommendedName>
        <fullName evidence="3">guanylate cyclase</fullName>
        <ecNumber evidence="3">4.6.1.2</ecNumber>
    </recommendedName>
</protein>
<feature type="coiled-coil region" evidence="12">
    <location>
        <begin position="501"/>
        <end position="528"/>
    </location>
</feature>
<dbReference type="SUPFAM" id="SSF53822">
    <property type="entry name" value="Periplasmic binding protein-like I"/>
    <property type="match status" value="1"/>
</dbReference>
<keyword evidence="4 13" id="KW-0812">Transmembrane</keyword>
<feature type="transmembrane region" description="Helical" evidence="13">
    <location>
        <begin position="142"/>
        <end position="165"/>
    </location>
</feature>
<dbReference type="PANTHER" id="PTHR11920">
    <property type="entry name" value="GUANYLYL CYCLASE"/>
    <property type="match status" value="1"/>
</dbReference>
<dbReference type="InterPro" id="IPR028082">
    <property type="entry name" value="Peripla_BP_I"/>
</dbReference>
<evidence type="ECO:0000256" key="12">
    <source>
        <dbReference type="SAM" id="Coils"/>
    </source>
</evidence>
<dbReference type="SMART" id="SM00044">
    <property type="entry name" value="CYCc"/>
    <property type="match status" value="1"/>
</dbReference>
<organism evidence="16 17">
    <name type="scientific">Teladorsagia circumcincta</name>
    <name type="common">Brown stomach worm</name>
    <name type="synonym">Ostertagia circumcincta</name>
    <dbReference type="NCBI Taxonomy" id="45464"/>
    <lineage>
        <taxon>Eukaryota</taxon>
        <taxon>Metazoa</taxon>
        <taxon>Ecdysozoa</taxon>
        <taxon>Nematoda</taxon>
        <taxon>Chromadorea</taxon>
        <taxon>Rhabditida</taxon>
        <taxon>Rhabditina</taxon>
        <taxon>Rhabditomorpha</taxon>
        <taxon>Strongyloidea</taxon>
        <taxon>Trichostrongylidae</taxon>
        <taxon>Teladorsagia</taxon>
    </lineage>
</organism>
<dbReference type="Pfam" id="PF07714">
    <property type="entry name" value="PK_Tyr_Ser-Thr"/>
    <property type="match status" value="1"/>
</dbReference>
<dbReference type="PROSITE" id="PS50011">
    <property type="entry name" value="PROTEIN_KINASE_DOM"/>
    <property type="match status" value="1"/>
</dbReference>
<dbReference type="PANTHER" id="PTHR11920:SF498">
    <property type="entry name" value="RECEPTOR-TYPE GUANYLATE CYCLASE GCY-8"/>
    <property type="match status" value="1"/>
</dbReference>
<dbReference type="InterPro" id="IPR001054">
    <property type="entry name" value="A/G_cyclase"/>
</dbReference>